<dbReference type="PANTHER" id="PTHR30244">
    <property type="entry name" value="TRANSAMINASE"/>
    <property type="match status" value="1"/>
</dbReference>
<dbReference type="OrthoDB" id="9810913at2"/>
<dbReference type="RefSeq" id="WP_127003128.1">
    <property type="nucleotide sequence ID" value="NZ_CP034346.1"/>
</dbReference>
<evidence type="ECO:0000256" key="6">
    <source>
        <dbReference type="PIRSR" id="PIRSR000390-1"/>
    </source>
</evidence>
<dbReference type="AlphaFoldDB" id="A0A3Q9IEU0"/>
<dbReference type="FunFam" id="3.40.640.10:FF:000090">
    <property type="entry name" value="Pyridoxal phosphate-dependent aminotransferase"/>
    <property type="match status" value="1"/>
</dbReference>
<dbReference type="PIRSF" id="PIRSF000390">
    <property type="entry name" value="PLP_StrS"/>
    <property type="match status" value="1"/>
</dbReference>
<comment type="cofactor">
    <cofactor evidence="1">
        <name>pyridoxal 5'-phosphate</name>
        <dbReference type="ChEBI" id="CHEBI:597326"/>
    </cofactor>
</comment>
<evidence type="ECO:0000256" key="4">
    <source>
        <dbReference type="ARBA" id="ARBA00022898"/>
    </source>
</evidence>
<organism evidence="9 10">
    <name type="scientific">Paenibacillus lutimineralis</name>
    <dbReference type="NCBI Taxonomy" id="2707005"/>
    <lineage>
        <taxon>Bacteria</taxon>
        <taxon>Bacillati</taxon>
        <taxon>Bacillota</taxon>
        <taxon>Bacilli</taxon>
        <taxon>Bacillales</taxon>
        <taxon>Paenibacillaceae</taxon>
        <taxon>Paenibacillus</taxon>
    </lineage>
</organism>
<evidence type="ECO:0000256" key="3">
    <source>
        <dbReference type="ARBA" id="ARBA00022679"/>
    </source>
</evidence>
<dbReference type="EMBL" id="CP034346">
    <property type="protein sequence ID" value="AZS17516.1"/>
    <property type="molecule type" value="Genomic_DNA"/>
</dbReference>
<keyword evidence="3 9" id="KW-0808">Transferase</keyword>
<protein>
    <submittedName>
        <fullName evidence="9">DegT/DnrJ/EryC1/StrS family aminotransferase</fullName>
    </submittedName>
</protein>
<dbReference type="InterPro" id="IPR015422">
    <property type="entry name" value="PyrdxlP-dep_Trfase_small"/>
</dbReference>
<dbReference type="GO" id="GO:0030170">
    <property type="term" value="F:pyridoxal phosphate binding"/>
    <property type="evidence" value="ECO:0007669"/>
    <property type="project" value="TreeGrafter"/>
</dbReference>
<proteinExistence type="inferred from homology"/>
<reference evidence="10" key="1">
    <citation type="submission" date="2018-12" db="EMBL/GenBank/DDBJ databases">
        <title>Complete genome sequence of Paenibacillus sp. MBLB1234.</title>
        <authorList>
            <person name="Nam Y.-D."/>
            <person name="Kang J."/>
            <person name="Chung W.-H."/>
            <person name="Park Y.S."/>
        </authorList>
    </citation>
    <scope>NUCLEOTIDE SEQUENCE [LARGE SCALE GENOMIC DNA]</scope>
    <source>
        <strain evidence="10">MBLB1234</strain>
    </source>
</reference>
<feature type="modified residue" description="N6-(pyridoxal phosphate)lysine" evidence="7">
    <location>
        <position position="186"/>
    </location>
</feature>
<dbReference type="Pfam" id="PF01041">
    <property type="entry name" value="DegT_DnrJ_EryC1"/>
    <property type="match status" value="1"/>
</dbReference>
<sequence length="373" mass="41949">MKVAERITLASPVLNGNEREYVLDCIDTGWISANGKYVTKFEEKFAEFCDVKHALSCANGTVAIHLPLLAYGVGQGDEIIIPTFTYIATANAVKYCGATPVLVDCENDSWNIDPKKMEEKITPKTKGIIVVHLYGHPVDMDPIMEIAQKHNLFVIEDAAEAHGAEYNGKVVGSIGDVGTFSFFGNKVISTGEGGMITTNNSELAEKMRLLRGQAMDPKKRYWFNEVGYNYRMTNLQAAVGLGQLENIDWHLGQRRRVAESYIVKLSQFNDVFTLQPEMPWAKHTYWMVSILLADKVKASRDEIMALLEADGIETRPLFYPMHQMPPYYEEHSNYPVADQISSRGFNIPTNATLTDEQIDYICSRLVFHCNNNL</sequence>
<evidence type="ECO:0000313" key="10">
    <source>
        <dbReference type="Proteomes" id="UP000270678"/>
    </source>
</evidence>
<dbReference type="Gene3D" id="3.40.640.10">
    <property type="entry name" value="Type I PLP-dependent aspartate aminotransferase-like (Major domain)"/>
    <property type="match status" value="1"/>
</dbReference>
<feature type="active site" description="Proton acceptor" evidence="6">
    <location>
        <position position="186"/>
    </location>
</feature>
<dbReference type="GO" id="GO:0000271">
    <property type="term" value="P:polysaccharide biosynthetic process"/>
    <property type="evidence" value="ECO:0007669"/>
    <property type="project" value="TreeGrafter"/>
</dbReference>
<keyword evidence="10" id="KW-1185">Reference proteome</keyword>
<evidence type="ECO:0000313" key="9">
    <source>
        <dbReference type="EMBL" id="AZS17516.1"/>
    </source>
</evidence>
<evidence type="ECO:0000256" key="2">
    <source>
        <dbReference type="ARBA" id="ARBA00022576"/>
    </source>
</evidence>
<dbReference type="KEGG" id="plut:EI981_25865"/>
<accession>A0A3Q9IEU0</accession>
<dbReference type="InterPro" id="IPR015421">
    <property type="entry name" value="PyrdxlP-dep_Trfase_major"/>
</dbReference>
<dbReference type="InterPro" id="IPR000653">
    <property type="entry name" value="DegT/StrS_aminotransferase"/>
</dbReference>
<evidence type="ECO:0000256" key="8">
    <source>
        <dbReference type="RuleBase" id="RU004508"/>
    </source>
</evidence>
<dbReference type="InterPro" id="IPR015424">
    <property type="entry name" value="PyrdxlP-dep_Trfase"/>
</dbReference>
<evidence type="ECO:0000256" key="7">
    <source>
        <dbReference type="PIRSR" id="PIRSR000390-2"/>
    </source>
</evidence>
<keyword evidence="2 9" id="KW-0032">Aminotransferase</keyword>
<dbReference type="CDD" id="cd00616">
    <property type="entry name" value="AHBA_syn"/>
    <property type="match status" value="1"/>
</dbReference>
<dbReference type="GO" id="GO:0008483">
    <property type="term" value="F:transaminase activity"/>
    <property type="evidence" value="ECO:0007669"/>
    <property type="project" value="UniProtKB-KW"/>
</dbReference>
<dbReference type="SUPFAM" id="SSF53383">
    <property type="entry name" value="PLP-dependent transferases"/>
    <property type="match status" value="1"/>
</dbReference>
<dbReference type="Gene3D" id="3.90.1150.10">
    <property type="entry name" value="Aspartate Aminotransferase, domain 1"/>
    <property type="match status" value="1"/>
</dbReference>
<keyword evidence="4 7" id="KW-0663">Pyridoxal phosphate</keyword>
<comment type="similarity">
    <text evidence="5 8">Belongs to the DegT/DnrJ/EryC1 family.</text>
</comment>
<dbReference type="Proteomes" id="UP000270678">
    <property type="component" value="Chromosome"/>
</dbReference>
<evidence type="ECO:0000256" key="1">
    <source>
        <dbReference type="ARBA" id="ARBA00001933"/>
    </source>
</evidence>
<gene>
    <name evidence="9" type="ORF">EI981_25865</name>
</gene>
<dbReference type="PANTHER" id="PTHR30244:SF34">
    <property type="entry name" value="DTDP-4-AMINO-4,6-DIDEOXYGALACTOSE TRANSAMINASE"/>
    <property type="match status" value="1"/>
</dbReference>
<name>A0A3Q9IEU0_9BACL</name>
<evidence type="ECO:0000256" key="5">
    <source>
        <dbReference type="ARBA" id="ARBA00037999"/>
    </source>
</evidence>